<evidence type="ECO:0000313" key="2">
    <source>
        <dbReference type="EMBL" id="MPM94814.1"/>
    </source>
</evidence>
<comment type="caution">
    <text evidence="2">The sequence shown here is derived from an EMBL/GenBank/DDBJ whole genome shotgun (WGS) entry which is preliminary data.</text>
</comment>
<reference evidence="2" key="1">
    <citation type="submission" date="2019-08" db="EMBL/GenBank/DDBJ databases">
        <authorList>
            <person name="Kucharzyk K."/>
            <person name="Murdoch R.W."/>
            <person name="Higgins S."/>
            <person name="Loffler F."/>
        </authorList>
    </citation>
    <scope>NUCLEOTIDE SEQUENCE</scope>
</reference>
<keyword evidence="1" id="KW-0812">Transmembrane</keyword>
<organism evidence="2">
    <name type="scientific">bioreactor metagenome</name>
    <dbReference type="NCBI Taxonomy" id="1076179"/>
    <lineage>
        <taxon>unclassified sequences</taxon>
        <taxon>metagenomes</taxon>
        <taxon>ecological metagenomes</taxon>
    </lineage>
</organism>
<keyword evidence="1" id="KW-1133">Transmembrane helix</keyword>
<gene>
    <name evidence="2" type="ORF">SDC9_141962</name>
</gene>
<dbReference type="AlphaFoldDB" id="A0A645DZ57"/>
<keyword evidence="1" id="KW-0472">Membrane</keyword>
<sequence>MIWKKFWNALAPSITAASSISFGIFWRPVRNKSMWNPKYFQVRTIKMEIITTLVSDNQPMGEKPSPTTIAFNKPRSGLALKSNVHMMAAFTSDNTYGKKKIVRKTDLPGRSLPTITARAIAKGNWIARESTITMRMFFTAPRKT</sequence>
<proteinExistence type="predicted"/>
<evidence type="ECO:0000256" key="1">
    <source>
        <dbReference type="SAM" id="Phobius"/>
    </source>
</evidence>
<protein>
    <submittedName>
        <fullName evidence="2">Uncharacterized protein</fullName>
    </submittedName>
</protein>
<accession>A0A645DZ57</accession>
<name>A0A645DZ57_9ZZZZ</name>
<dbReference type="EMBL" id="VSSQ01041399">
    <property type="protein sequence ID" value="MPM94814.1"/>
    <property type="molecule type" value="Genomic_DNA"/>
</dbReference>
<feature type="transmembrane region" description="Helical" evidence="1">
    <location>
        <begin position="6"/>
        <end position="26"/>
    </location>
</feature>